<dbReference type="EMBL" id="MU971488">
    <property type="protein sequence ID" value="KAK9234320.1"/>
    <property type="molecule type" value="Genomic_DNA"/>
</dbReference>
<reference evidence="2" key="1">
    <citation type="journal article" date="2024" name="Front. Bioeng. Biotechnol.">
        <title>Genome-scale model development and genomic sequencing of the oleaginous clade Lipomyces.</title>
        <authorList>
            <person name="Czajka J.J."/>
            <person name="Han Y."/>
            <person name="Kim J."/>
            <person name="Mondo S.J."/>
            <person name="Hofstad B.A."/>
            <person name="Robles A."/>
            <person name="Haridas S."/>
            <person name="Riley R."/>
            <person name="LaButti K."/>
            <person name="Pangilinan J."/>
            <person name="Andreopoulos W."/>
            <person name="Lipzen A."/>
            <person name="Yan J."/>
            <person name="Wang M."/>
            <person name="Ng V."/>
            <person name="Grigoriev I.V."/>
            <person name="Spatafora J.W."/>
            <person name="Magnuson J.K."/>
            <person name="Baker S.E."/>
            <person name="Pomraning K.R."/>
        </authorList>
    </citation>
    <scope>NUCLEOTIDE SEQUENCE [LARGE SCALE GENOMIC DNA]</scope>
    <source>
        <strain evidence="2">CBS 7786</strain>
    </source>
</reference>
<comment type="caution">
    <text evidence="1">The sequence shown here is derived from an EMBL/GenBank/DDBJ whole genome shotgun (WGS) entry which is preliminary data.</text>
</comment>
<protein>
    <submittedName>
        <fullName evidence="1">Spherulin</fullName>
    </submittedName>
</protein>
<gene>
    <name evidence="1" type="ORF">V1525DRAFT_413464</name>
</gene>
<name>A0ACC3SSQ7_LIPKO</name>
<organism evidence="1 2">
    <name type="scientific">Lipomyces kononenkoae</name>
    <name type="common">Yeast</name>
    <dbReference type="NCBI Taxonomy" id="34357"/>
    <lineage>
        <taxon>Eukaryota</taxon>
        <taxon>Fungi</taxon>
        <taxon>Dikarya</taxon>
        <taxon>Ascomycota</taxon>
        <taxon>Saccharomycotina</taxon>
        <taxon>Lipomycetes</taxon>
        <taxon>Lipomycetales</taxon>
        <taxon>Lipomycetaceae</taxon>
        <taxon>Lipomyces</taxon>
    </lineage>
</organism>
<sequence length="235" mass="24865">MFVITSSAAMTLLSLSASVLAAPQLRARQAAPTQLSLTAQLTLAGSAADRYNILSQDSDFVYDWNEAGASPFANRKTFPALVGAGVAVAYAEMPACSFSAIHIHPRANEIVTIVDGRITDYMIPELGAVNANGSTRVVVNEVSSGMAVLNPQGALHTLYNYECETGKGVAAFSSDDEGITVIAPSLFAAPDDIISEQLGAGVSNDQIDTLRMVIRANSLRVQECQKKCNITTSRH</sequence>
<proteinExistence type="predicted"/>
<keyword evidence="2" id="KW-1185">Reference proteome</keyword>
<evidence type="ECO:0000313" key="1">
    <source>
        <dbReference type="EMBL" id="KAK9234320.1"/>
    </source>
</evidence>
<accession>A0ACC3SSQ7</accession>
<dbReference type="Proteomes" id="UP001433508">
    <property type="component" value="Unassembled WGS sequence"/>
</dbReference>
<evidence type="ECO:0000313" key="2">
    <source>
        <dbReference type="Proteomes" id="UP001433508"/>
    </source>
</evidence>